<reference evidence="2" key="1">
    <citation type="journal article" date="2020" name="bioRxiv">
        <title>Whole genome comparisons of ergot fungi reveals the divergence and evolution of species within the genus Claviceps are the result of varying mechanisms driving genome evolution and host range expansion.</title>
        <authorList>
            <person name="Wyka S.A."/>
            <person name="Mondo S.J."/>
            <person name="Liu M."/>
            <person name="Dettman J."/>
            <person name="Nalam V."/>
            <person name="Broders K.D."/>
        </authorList>
    </citation>
    <scope>NUCLEOTIDE SEQUENCE</scope>
    <source>
        <strain evidence="2">CCC 602</strain>
    </source>
</reference>
<name>A0A9P7N6V1_9HYPO</name>
<dbReference type="Proteomes" id="UP000748025">
    <property type="component" value="Unassembled WGS sequence"/>
</dbReference>
<organism evidence="2 3">
    <name type="scientific">Claviceps pusilla</name>
    <dbReference type="NCBI Taxonomy" id="123648"/>
    <lineage>
        <taxon>Eukaryota</taxon>
        <taxon>Fungi</taxon>
        <taxon>Dikarya</taxon>
        <taxon>Ascomycota</taxon>
        <taxon>Pezizomycotina</taxon>
        <taxon>Sordariomycetes</taxon>
        <taxon>Hypocreomycetidae</taxon>
        <taxon>Hypocreales</taxon>
        <taxon>Clavicipitaceae</taxon>
        <taxon>Claviceps</taxon>
    </lineage>
</organism>
<feature type="non-terminal residue" evidence="2">
    <location>
        <position position="240"/>
    </location>
</feature>
<feature type="compositionally biased region" description="Basic and acidic residues" evidence="1">
    <location>
        <begin position="126"/>
        <end position="136"/>
    </location>
</feature>
<evidence type="ECO:0000256" key="1">
    <source>
        <dbReference type="SAM" id="MobiDB-lite"/>
    </source>
</evidence>
<sequence>MRCDSDSVQGKQKTRKRNTDLPGRVASKLAAGAAGAAGAAYAGKPDRFPTDLGQSCTKDAGTLFHGFSTEVAGRGDLLLGRAVKAKMLRAPEWWISLASGRCWSGQNWPGRRRGRRETGDWTTFSRSDEGNSKDRREAMGEAQDFWQVKWQAGCSTPVINDGRDGWDQVGMQSRGARLDFNPGNAGRARVRTGVSVHCGAISGTRGRFLKLGRAASTRGQSEIQIHSRMFVAALFVLQYK</sequence>
<evidence type="ECO:0000313" key="3">
    <source>
        <dbReference type="Proteomes" id="UP000748025"/>
    </source>
</evidence>
<protein>
    <submittedName>
        <fullName evidence="2">Uncharacterized protein</fullName>
    </submittedName>
</protein>
<proteinExistence type="predicted"/>
<feature type="region of interest" description="Disordered" evidence="1">
    <location>
        <begin position="1"/>
        <end position="22"/>
    </location>
</feature>
<evidence type="ECO:0000313" key="2">
    <source>
        <dbReference type="EMBL" id="KAG5996377.1"/>
    </source>
</evidence>
<dbReference type="AlphaFoldDB" id="A0A9P7N6V1"/>
<feature type="compositionally biased region" description="Polar residues" evidence="1">
    <location>
        <begin position="1"/>
        <end position="11"/>
    </location>
</feature>
<dbReference type="EMBL" id="SRPW01002054">
    <property type="protein sequence ID" value="KAG5996377.1"/>
    <property type="molecule type" value="Genomic_DNA"/>
</dbReference>
<keyword evidence="3" id="KW-1185">Reference proteome</keyword>
<accession>A0A9P7N6V1</accession>
<gene>
    <name evidence="2" type="ORF">E4U43_002865</name>
</gene>
<comment type="caution">
    <text evidence="2">The sequence shown here is derived from an EMBL/GenBank/DDBJ whole genome shotgun (WGS) entry which is preliminary data.</text>
</comment>
<feature type="region of interest" description="Disordered" evidence="1">
    <location>
        <begin position="107"/>
        <end position="136"/>
    </location>
</feature>